<accession>A0A9E7R1G7</accession>
<feature type="binding site" evidence="6">
    <location>
        <position position="205"/>
    </location>
    <ligand>
        <name>Mg(2+)</name>
        <dbReference type="ChEBI" id="CHEBI:18420"/>
    </ligand>
</feature>
<dbReference type="PANTHER" id="PTHR10229:SF8">
    <property type="entry name" value="GTPASE HFLX"/>
    <property type="match status" value="1"/>
</dbReference>
<dbReference type="InterPro" id="IPR006073">
    <property type="entry name" value="GTP-bd"/>
</dbReference>
<feature type="domain" description="Hflx-type G" evidence="8">
    <location>
        <begin position="192"/>
        <end position="376"/>
    </location>
</feature>
<feature type="binding site" evidence="5">
    <location>
        <begin position="354"/>
        <end position="356"/>
    </location>
    <ligand>
        <name>GTP</name>
        <dbReference type="ChEBI" id="CHEBI:37565"/>
    </ligand>
</feature>
<dbReference type="EMBL" id="CP104003">
    <property type="protein sequence ID" value="UWM53990.1"/>
    <property type="molecule type" value="Genomic_DNA"/>
</dbReference>
<reference evidence="9" key="1">
    <citation type="submission" date="2022-09" db="EMBL/GenBank/DDBJ databases">
        <title>Diverse halophilic archaea isolated from saline environments.</title>
        <authorList>
            <person name="Cui H.-L."/>
        </authorList>
    </citation>
    <scope>NUCLEOTIDE SEQUENCE</scope>
    <source>
        <strain evidence="9">ZS-35-S2</strain>
    </source>
</reference>
<dbReference type="GO" id="GO:0043022">
    <property type="term" value="F:ribosome binding"/>
    <property type="evidence" value="ECO:0007669"/>
    <property type="project" value="TreeGrafter"/>
</dbReference>
<dbReference type="RefSeq" id="WP_260592984.1">
    <property type="nucleotide sequence ID" value="NZ_CP104003.1"/>
</dbReference>
<feature type="binding site" evidence="5">
    <location>
        <begin position="261"/>
        <end position="264"/>
    </location>
    <ligand>
        <name>GTP</name>
        <dbReference type="ChEBI" id="CHEBI:37565"/>
    </ligand>
</feature>
<dbReference type="GO" id="GO:0005525">
    <property type="term" value="F:GTP binding"/>
    <property type="evidence" value="ECO:0007669"/>
    <property type="project" value="UniProtKB-KW"/>
</dbReference>
<keyword evidence="1 6" id="KW-0479">Metal-binding</keyword>
<organism evidence="9 10">
    <name type="scientific">Salinirubellus salinus</name>
    <dbReference type="NCBI Taxonomy" id="1364945"/>
    <lineage>
        <taxon>Archaea</taxon>
        <taxon>Methanobacteriati</taxon>
        <taxon>Methanobacteriota</taxon>
        <taxon>Stenosarchaea group</taxon>
        <taxon>Halobacteria</taxon>
        <taxon>Halobacteriales</taxon>
        <taxon>Natronomonadaceae</taxon>
        <taxon>Salinirubellus</taxon>
    </lineage>
</organism>
<dbReference type="InterPro" id="IPR027417">
    <property type="entry name" value="P-loop_NTPase"/>
</dbReference>
<feature type="binding site" evidence="5">
    <location>
        <begin position="324"/>
        <end position="327"/>
    </location>
    <ligand>
        <name>GTP</name>
        <dbReference type="ChEBI" id="CHEBI:37565"/>
    </ligand>
</feature>
<name>A0A9E7R1G7_9EURY</name>
<gene>
    <name evidence="9" type="ORF">N0B31_17925</name>
</gene>
<dbReference type="PANTHER" id="PTHR10229">
    <property type="entry name" value="GTP-BINDING PROTEIN HFLX"/>
    <property type="match status" value="1"/>
</dbReference>
<comment type="cofactor">
    <cofactor evidence="6">
        <name>Mg(2+)</name>
        <dbReference type="ChEBI" id="CHEBI:18420"/>
    </cofactor>
</comment>
<dbReference type="KEGG" id="ssai:N0B31_17925"/>
<dbReference type="PIRSF" id="PIRSF006809">
    <property type="entry name" value="GTP-binding_hflX_prd"/>
    <property type="match status" value="1"/>
</dbReference>
<evidence type="ECO:0000256" key="2">
    <source>
        <dbReference type="ARBA" id="ARBA00022741"/>
    </source>
</evidence>
<dbReference type="InterPro" id="IPR016496">
    <property type="entry name" value="GTPase_HflX"/>
</dbReference>
<protein>
    <submittedName>
        <fullName evidence="9">50S ribosome-binding GTPase</fullName>
    </submittedName>
</protein>
<feature type="binding site" evidence="5">
    <location>
        <begin position="198"/>
        <end position="205"/>
    </location>
    <ligand>
        <name>GTP</name>
        <dbReference type="ChEBI" id="CHEBI:37565"/>
    </ligand>
</feature>
<keyword evidence="10" id="KW-1185">Reference proteome</keyword>
<dbReference type="InterPro" id="IPR042108">
    <property type="entry name" value="GTPase_HflX_N_sf"/>
</dbReference>
<dbReference type="Pfam" id="PF01926">
    <property type="entry name" value="MMR_HSR1"/>
    <property type="match status" value="1"/>
</dbReference>
<evidence type="ECO:0000256" key="1">
    <source>
        <dbReference type="ARBA" id="ARBA00022723"/>
    </source>
</evidence>
<evidence type="ECO:0000256" key="6">
    <source>
        <dbReference type="PIRSR" id="PIRSR006809-2"/>
    </source>
</evidence>
<dbReference type="Proteomes" id="UP001057580">
    <property type="component" value="Chromosome"/>
</dbReference>
<proteinExistence type="predicted"/>
<evidence type="ECO:0000256" key="4">
    <source>
        <dbReference type="ARBA" id="ARBA00023134"/>
    </source>
</evidence>
<evidence type="ECO:0000259" key="8">
    <source>
        <dbReference type="PROSITE" id="PS51705"/>
    </source>
</evidence>
<evidence type="ECO:0000313" key="9">
    <source>
        <dbReference type="EMBL" id="UWM53990.1"/>
    </source>
</evidence>
<keyword evidence="7" id="KW-0175">Coiled coil</keyword>
<dbReference type="PROSITE" id="PS51705">
    <property type="entry name" value="G_HFLX"/>
    <property type="match status" value="1"/>
</dbReference>
<keyword evidence="2 5" id="KW-0547">Nucleotide-binding</keyword>
<dbReference type="Gene3D" id="3.40.50.11060">
    <property type="entry name" value="GTPase HflX, N-terminal domain"/>
    <property type="match status" value="1"/>
</dbReference>
<dbReference type="GeneID" id="74944341"/>
<dbReference type="InterPro" id="IPR025121">
    <property type="entry name" value="GTPase_HflX_N"/>
</dbReference>
<feature type="coiled-coil region" evidence="7">
    <location>
        <begin position="158"/>
        <end position="185"/>
    </location>
</feature>
<evidence type="ECO:0000256" key="7">
    <source>
        <dbReference type="SAM" id="Coils"/>
    </source>
</evidence>
<keyword evidence="3 6" id="KW-0460">Magnesium</keyword>
<dbReference type="Pfam" id="PF13167">
    <property type="entry name" value="GTP-bdg_N"/>
    <property type="match status" value="1"/>
</dbReference>
<dbReference type="GO" id="GO:0046872">
    <property type="term" value="F:metal ion binding"/>
    <property type="evidence" value="ECO:0007669"/>
    <property type="project" value="UniProtKB-KW"/>
</dbReference>
<evidence type="ECO:0000256" key="3">
    <source>
        <dbReference type="ARBA" id="ARBA00022842"/>
    </source>
</evidence>
<evidence type="ECO:0000256" key="5">
    <source>
        <dbReference type="PIRSR" id="PIRSR006809-1"/>
    </source>
</evidence>
<evidence type="ECO:0000313" key="10">
    <source>
        <dbReference type="Proteomes" id="UP001057580"/>
    </source>
</evidence>
<dbReference type="AlphaFoldDB" id="A0A9E7R1G7"/>
<dbReference type="Gene3D" id="3.40.50.300">
    <property type="entry name" value="P-loop containing nucleotide triphosphate hydrolases"/>
    <property type="match status" value="1"/>
</dbReference>
<keyword evidence="4 5" id="KW-0342">GTP-binding</keyword>
<dbReference type="SUPFAM" id="SSF52540">
    <property type="entry name" value="P-loop containing nucleoside triphosphate hydrolases"/>
    <property type="match status" value="1"/>
</dbReference>
<sequence>MSRHAIRIEGGRAVLAARVARDAHTEPDTTELERLAEAAGYDPVGSVTQRRREDPGTWLGRGKAETLTERAAETDADAVLVDGGLTPGQYANLLDRLPAGTELVDRYRLVLGIFAAGSADRRAALQVEAATLRYELPRLRQATEESLLNEATEKGSPVLDAERRVDRIETKLAALADEAAERREERRAAGLGLVALAGYTNAGKTTLLHRLADGMSVEEAGGTAGHDDAPDSTPVADDLFVTLETTTRRGSLGGRPAVFTDTVGLLDGVPHDLVESFGTTLSAVSGADVPVLVVDASDPVDRVREKVRVSLDALDVADPVVALNKVDALEPGALDARRDVVADLLDGGEGVPVSARDGTGVDRLRRAVAARLPTDRATFRLPNAPETESFLAWVRERGACEVTYEGEWVAAEFVARPAVVAEARGRAPTE</sequence>
<dbReference type="InterPro" id="IPR030394">
    <property type="entry name" value="G_HFLX_dom"/>
</dbReference>
<feature type="binding site" evidence="6">
    <location>
        <position position="242"/>
    </location>
    <ligand>
        <name>Mg(2+)</name>
        <dbReference type="ChEBI" id="CHEBI:18420"/>
    </ligand>
</feature>
<dbReference type="GO" id="GO:0005737">
    <property type="term" value="C:cytoplasm"/>
    <property type="evidence" value="ECO:0007669"/>
    <property type="project" value="TreeGrafter"/>
</dbReference>